<evidence type="ECO:0000313" key="3">
    <source>
        <dbReference type="EMBL" id="TWW73112.1"/>
    </source>
</evidence>
<evidence type="ECO:0000256" key="2">
    <source>
        <dbReference type="SAM" id="Phobius"/>
    </source>
</evidence>
<dbReference type="AlphaFoldDB" id="A0A5C6NZZ8"/>
<keyword evidence="2" id="KW-0472">Membrane</keyword>
<keyword evidence="2" id="KW-0812">Transmembrane</keyword>
<name>A0A5C6NZZ8_9TELE</name>
<feature type="region of interest" description="Disordered" evidence="1">
    <location>
        <begin position="124"/>
        <end position="159"/>
    </location>
</feature>
<keyword evidence="4" id="KW-1185">Reference proteome</keyword>
<comment type="caution">
    <text evidence="3">The sequence shown here is derived from an EMBL/GenBank/DDBJ whole genome shotgun (WGS) entry which is preliminary data.</text>
</comment>
<keyword evidence="2" id="KW-1133">Transmembrane helix</keyword>
<reference evidence="3 4" key="1">
    <citation type="submission" date="2019-04" db="EMBL/GenBank/DDBJ databases">
        <title>Chromosome genome assembly for Takifugu flavidus.</title>
        <authorList>
            <person name="Xiao S."/>
        </authorList>
    </citation>
    <scope>NUCLEOTIDE SEQUENCE [LARGE SCALE GENOMIC DNA]</scope>
    <source>
        <strain evidence="3">HTHZ2018</strain>
        <tissue evidence="3">Muscle</tissue>
    </source>
</reference>
<feature type="compositionally biased region" description="Basic and acidic residues" evidence="1">
    <location>
        <begin position="182"/>
        <end position="202"/>
    </location>
</feature>
<dbReference type="Proteomes" id="UP000324091">
    <property type="component" value="Chromosome 15"/>
</dbReference>
<organism evidence="3 4">
    <name type="scientific">Takifugu flavidus</name>
    <name type="common">sansaifugu</name>
    <dbReference type="NCBI Taxonomy" id="433684"/>
    <lineage>
        <taxon>Eukaryota</taxon>
        <taxon>Metazoa</taxon>
        <taxon>Chordata</taxon>
        <taxon>Craniata</taxon>
        <taxon>Vertebrata</taxon>
        <taxon>Euteleostomi</taxon>
        <taxon>Actinopterygii</taxon>
        <taxon>Neopterygii</taxon>
        <taxon>Teleostei</taxon>
        <taxon>Neoteleostei</taxon>
        <taxon>Acanthomorphata</taxon>
        <taxon>Eupercaria</taxon>
        <taxon>Tetraodontiformes</taxon>
        <taxon>Tetradontoidea</taxon>
        <taxon>Tetraodontidae</taxon>
        <taxon>Takifugu</taxon>
    </lineage>
</organism>
<evidence type="ECO:0000313" key="4">
    <source>
        <dbReference type="Proteomes" id="UP000324091"/>
    </source>
</evidence>
<evidence type="ECO:0000256" key="1">
    <source>
        <dbReference type="SAM" id="MobiDB-lite"/>
    </source>
</evidence>
<proteinExistence type="predicted"/>
<gene>
    <name evidence="3" type="ORF">D4764_15G0005060</name>
</gene>
<dbReference type="EMBL" id="RHFK02000007">
    <property type="protein sequence ID" value="TWW73112.1"/>
    <property type="molecule type" value="Genomic_DNA"/>
</dbReference>
<feature type="region of interest" description="Disordered" evidence="1">
    <location>
        <begin position="182"/>
        <end position="229"/>
    </location>
</feature>
<accession>A0A5C6NZZ8</accession>
<feature type="transmembrane region" description="Helical" evidence="2">
    <location>
        <begin position="306"/>
        <end position="331"/>
    </location>
</feature>
<protein>
    <submittedName>
        <fullName evidence="3">Uncharacterized protein</fullName>
    </submittedName>
</protein>
<sequence>MLQGAEGCCEGFCVSFSVAPPERVVSLLLGHHHRKHTAAAQEVILSVSSPQSHSGLLHLLIVCNRFSGCRTFQKTPVDPFNRPGLLASARSAASTQLLLSTFMGHKLRLLKTLKSGRAVDKEGKCFRSPDGSGSEYETAEEWADGGQGGGWVSPDDERSCTNQVPLKVSDGWEAGHEAAEQELWKSDEEKCSADEELARNTDNKGGAFDSDPTTEAQGGGAFDSDPFAEAQGGGAFDSDLLLKHREEVRLIQTLLLKQTVEWVPFTLPEPLTPLPTSSPPPLTPYMDPSMSPIPPSIPPSVLRMKLLSFVYTALMMKSLLSCCGISLLLFLTNNQKQAD</sequence>